<evidence type="ECO:0000313" key="2">
    <source>
        <dbReference type="Proteomes" id="UP000276133"/>
    </source>
</evidence>
<comment type="caution">
    <text evidence="1">The sequence shown here is derived from an EMBL/GenBank/DDBJ whole genome shotgun (WGS) entry which is preliminary data.</text>
</comment>
<accession>A0A3M7RLG4</accession>
<name>A0A3M7RLG4_BRAPC</name>
<keyword evidence="2" id="KW-1185">Reference proteome</keyword>
<sequence>MTQKGKNFDSLIYAKIKNKKFKIIFKPFSLCFNGSPASAQPFSKIKLKKRNFNANKRRESEFTESNVSFLYINNKLFTNVKKIDLY</sequence>
<evidence type="ECO:0000313" key="1">
    <source>
        <dbReference type="EMBL" id="RNA24423.1"/>
    </source>
</evidence>
<reference evidence="1 2" key="1">
    <citation type="journal article" date="2018" name="Sci. Rep.">
        <title>Genomic signatures of local adaptation to the degree of environmental predictability in rotifers.</title>
        <authorList>
            <person name="Franch-Gras L."/>
            <person name="Hahn C."/>
            <person name="Garcia-Roger E.M."/>
            <person name="Carmona M.J."/>
            <person name="Serra M."/>
            <person name="Gomez A."/>
        </authorList>
    </citation>
    <scope>NUCLEOTIDE SEQUENCE [LARGE SCALE GENOMIC DNA]</scope>
    <source>
        <strain evidence="1">HYR1</strain>
    </source>
</reference>
<protein>
    <submittedName>
        <fullName evidence="1">Uncharacterized protein</fullName>
    </submittedName>
</protein>
<dbReference type="AlphaFoldDB" id="A0A3M7RLG4"/>
<dbReference type="Proteomes" id="UP000276133">
    <property type="component" value="Unassembled WGS sequence"/>
</dbReference>
<proteinExistence type="predicted"/>
<dbReference type="EMBL" id="REGN01003120">
    <property type="protein sequence ID" value="RNA24423.1"/>
    <property type="molecule type" value="Genomic_DNA"/>
</dbReference>
<organism evidence="1 2">
    <name type="scientific">Brachionus plicatilis</name>
    <name type="common">Marine rotifer</name>
    <name type="synonym">Brachionus muelleri</name>
    <dbReference type="NCBI Taxonomy" id="10195"/>
    <lineage>
        <taxon>Eukaryota</taxon>
        <taxon>Metazoa</taxon>
        <taxon>Spiralia</taxon>
        <taxon>Gnathifera</taxon>
        <taxon>Rotifera</taxon>
        <taxon>Eurotatoria</taxon>
        <taxon>Monogononta</taxon>
        <taxon>Pseudotrocha</taxon>
        <taxon>Ploima</taxon>
        <taxon>Brachionidae</taxon>
        <taxon>Brachionus</taxon>
    </lineage>
</organism>
<gene>
    <name evidence="1" type="ORF">BpHYR1_031466</name>
</gene>